<accession>A0A936TG68</accession>
<protein>
    <submittedName>
        <fullName evidence="1">DUF4262 domain-containing protein</fullName>
    </submittedName>
</protein>
<evidence type="ECO:0000313" key="2">
    <source>
        <dbReference type="Proteomes" id="UP000727993"/>
    </source>
</evidence>
<comment type="caution">
    <text evidence="1">The sequence shown here is derived from an EMBL/GenBank/DDBJ whole genome shotgun (WGS) entry which is preliminary data.</text>
</comment>
<gene>
    <name evidence="1" type="ORF">IPN02_11275</name>
</gene>
<sequence length="162" mass="17876">MSGDPMPDRNLDLRDKLAWMVETQGYAVEPVKPINEPGVAHPGYTFTVGFEATWGHPEVVIWGLAPSAARGLLDLVAAQVAAGIELPVGAVFVGLLENDLRSALLAVDVELGDERFPGAAVFYSERPFRMLQFVWPDRAGMLPWEEGYDERLRLAHPVIGHW</sequence>
<organism evidence="1 2">
    <name type="scientific">Candidatus Neomicrothrix subdominans</name>
    <dbReference type="NCBI Taxonomy" id="2954438"/>
    <lineage>
        <taxon>Bacteria</taxon>
        <taxon>Bacillati</taxon>
        <taxon>Actinomycetota</taxon>
        <taxon>Acidimicrobiia</taxon>
        <taxon>Acidimicrobiales</taxon>
        <taxon>Microthrixaceae</taxon>
        <taxon>Candidatus Neomicrothrix</taxon>
    </lineage>
</organism>
<dbReference type="EMBL" id="JADJZA010000007">
    <property type="protein sequence ID" value="MBK9297390.1"/>
    <property type="molecule type" value="Genomic_DNA"/>
</dbReference>
<proteinExistence type="predicted"/>
<evidence type="ECO:0000313" key="1">
    <source>
        <dbReference type="EMBL" id="MBK9297390.1"/>
    </source>
</evidence>
<reference evidence="1 2" key="1">
    <citation type="submission" date="2020-10" db="EMBL/GenBank/DDBJ databases">
        <title>Connecting structure to function with the recovery of over 1000 high-quality activated sludge metagenome-assembled genomes encoding full-length rRNA genes using long-read sequencing.</title>
        <authorList>
            <person name="Singleton C.M."/>
            <person name="Petriglieri F."/>
            <person name="Kristensen J.M."/>
            <person name="Kirkegaard R.H."/>
            <person name="Michaelsen T.Y."/>
            <person name="Andersen M.H."/>
            <person name="Karst S.M."/>
            <person name="Dueholm M.S."/>
            <person name="Nielsen P.H."/>
            <person name="Albertsen M."/>
        </authorList>
    </citation>
    <scope>NUCLEOTIDE SEQUENCE [LARGE SCALE GENOMIC DNA]</scope>
    <source>
        <strain evidence="1">Lyne_18-Q3-R50-59_MAXAC.006</strain>
    </source>
</reference>
<dbReference type="AlphaFoldDB" id="A0A936TG68"/>
<dbReference type="InterPro" id="IPR025358">
    <property type="entry name" value="DUF4262"/>
</dbReference>
<dbReference type="Proteomes" id="UP000727993">
    <property type="component" value="Unassembled WGS sequence"/>
</dbReference>
<dbReference type="Pfam" id="PF14081">
    <property type="entry name" value="DUF4262"/>
    <property type="match status" value="1"/>
</dbReference>
<name>A0A936TG68_9ACTN</name>